<evidence type="ECO:0000313" key="2">
    <source>
        <dbReference type="Proteomes" id="UP001529510"/>
    </source>
</evidence>
<proteinExistence type="predicted"/>
<organism evidence="1 2">
    <name type="scientific">Cirrhinus mrigala</name>
    <name type="common">Mrigala</name>
    <dbReference type="NCBI Taxonomy" id="683832"/>
    <lineage>
        <taxon>Eukaryota</taxon>
        <taxon>Metazoa</taxon>
        <taxon>Chordata</taxon>
        <taxon>Craniata</taxon>
        <taxon>Vertebrata</taxon>
        <taxon>Euteleostomi</taxon>
        <taxon>Actinopterygii</taxon>
        <taxon>Neopterygii</taxon>
        <taxon>Teleostei</taxon>
        <taxon>Ostariophysi</taxon>
        <taxon>Cypriniformes</taxon>
        <taxon>Cyprinidae</taxon>
        <taxon>Labeoninae</taxon>
        <taxon>Labeonini</taxon>
        <taxon>Cirrhinus</taxon>
    </lineage>
</organism>
<comment type="caution">
    <text evidence="1">The sequence shown here is derived from an EMBL/GenBank/DDBJ whole genome shotgun (WGS) entry which is preliminary data.</text>
</comment>
<sequence>VFIHKKAVERLVFNGARRAHIAPLFVLLHLLPVSAHIKFKALKLEVRTGQDIPPGSL</sequence>
<feature type="non-terminal residue" evidence="1">
    <location>
        <position position="1"/>
    </location>
</feature>
<keyword evidence="2" id="KW-1185">Reference proteome</keyword>
<gene>
    <name evidence="1" type="ORF">M9458_011582</name>
</gene>
<name>A0ABD0R460_CIRMR</name>
<accession>A0ABD0R460</accession>
<dbReference type="Proteomes" id="UP001529510">
    <property type="component" value="Unassembled WGS sequence"/>
</dbReference>
<feature type="non-terminal residue" evidence="1">
    <location>
        <position position="57"/>
    </location>
</feature>
<evidence type="ECO:0000313" key="1">
    <source>
        <dbReference type="EMBL" id="KAL0193286.1"/>
    </source>
</evidence>
<dbReference type="AlphaFoldDB" id="A0ABD0R460"/>
<protein>
    <submittedName>
        <fullName evidence="1">Uncharacterized protein</fullName>
    </submittedName>
</protein>
<reference evidence="1 2" key="1">
    <citation type="submission" date="2024-05" db="EMBL/GenBank/DDBJ databases">
        <title>Genome sequencing and assembly of Indian major carp, Cirrhinus mrigala (Hamilton, 1822).</title>
        <authorList>
            <person name="Mohindra V."/>
            <person name="Chowdhury L.M."/>
            <person name="Lal K."/>
            <person name="Jena J.K."/>
        </authorList>
    </citation>
    <scope>NUCLEOTIDE SEQUENCE [LARGE SCALE GENOMIC DNA]</scope>
    <source>
        <strain evidence="1">CM1030</strain>
        <tissue evidence="1">Blood</tissue>
    </source>
</reference>
<dbReference type="EMBL" id="JAMKFB020000005">
    <property type="protein sequence ID" value="KAL0193286.1"/>
    <property type="molecule type" value="Genomic_DNA"/>
</dbReference>